<dbReference type="AlphaFoldDB" id="A0AB39KZD8"/>
<feature type="transmembrane region" description="Helical" evidence="6">
    <location>
        <begin position="44"/>
        <end position="69"/>
    </location>
</feature>
<reference evidence="7" key="1">
    <citation type="submission" date="2024-07" db="EMBL/GenBank/DDBJ databases">
        <authorList>
            <person name="fu j."/>
        </authorList>
    </citation>
    <scope>NUCLEOTIDE SEQUENCE</scope>
    <source>
        <strain evidence="7">P10A9</strain>
    </source>
</reference>
<feature type="transmembrane region" description="Helical" evidence="6">
    <location>
        <begin position="155"/>
        <end position="175"/>
    </location>
</feature>
<keyword evidence="5 6" id="KW-0472">Membrane</keyword>
<evidence type="ECO:0000256" key="4">
    <source>
        <dbReference type="ARBA" id="ARBA00022989"/>
    </source>
</evidence>
<dbReference type="EMBL" id="CP163302">
    <property type="protein sequence ID" value="XDP44066.1"/>
    <property type="molecule type" value="Genomic_DNA"/>
</dbReference>
<sequence>MPPLSTVFASATIDPAALALGLAAAVLYGVGLMRARRAGVRWPLWRVLCFYVLGLVPYLVLACGFAGAYGSSLRWAFTLKVSLMFFVIPLLAGLGRPLGLAQAALADSGRARLNRIMASRPVKILGNSYVAPIVGLILFGTFLTPLFQAYRADPFASGALSIMAPIIGLILALPLTEADSFERSSAFIVLEFVYVFIELLADAIPGIFLRLSPTVLDGATSWAAGAPSWFPSPLRDQQLAGDLLWFIAEAVDIPVIILMFVRFSHSDRREARSFDELSDEEMDALAEEHLRRRQG</sequence>
<keyword evidence="2" id="KW-1003">Cell membrane</keyword>
<dbReference type="KEGG" id="spue:AB5L97_12320"/>
<evidence type="ECO:0000256" key="6">
    <source>
        <dbReference type="SAM" id="Phobius"/>
    </source>
</evidence>
<dbReference type="RefSeq" id="WP_369044885.1">
    <property type="nucleotide sequence ID" value="NZ_CP163302.1"/>
</dbReference>
<organism evidence="7">
    <name type="scientific">Sinomonas puerhi</name>
    <dbReference type="NCBI Taxonomy" id="3238584"/>
    <lineage>
        <taxon>Bacteria</taxon>
        <taxon>Bacillati</taxon>
        <taxon>Actinomycetota</taxon>
        <taxon>Actinomycetes</taxon>
        <taxon>Micrococcales</taxon>
        <taxon>Micrococcaceae</taxon>
        <taxon>Sinomonas</taxon>
    </lineage>
</organism>
<evidence type="ECO:0000256" key="5">
    <source>
        <dbReference type="ARBA" id="ARBA00023136"/>
    </source>
</evidence>
<dbReference type="GO" id="GO:0005886">
    <property type="term" value="C:plasma membrane"/>
    <property type="evidence" value="ECO:0007669"/>
    <property type="project" value="UniProtKB-SubCell"/>
</dbReference>
<dbReference type="InterPro" id="IPR019108">
    <property type="entry name" value="Caa3_assmbl_CtaG-rel"/>
</dbReference>
<gene>
    <name evidence="7" type="ORF">AB5L97_12320</name>
</gene>
<feature type="transmembrane region" description="Helical" evidence="6">
    <location>
        <begin position="187"/>
        <end position="208"/>
    </location>
</feature>
<dbReference type="Pfam" id="PF09678">
    <property type="entry name" value="Caa3_CtaG"/>
    <property type="match status" value="1"/>
</dbReference>
<keyword evidence="3 6" id="KW-0812">Transmembrane</keyword>
<evidence type="ECO:0000313" key="7">
    <source>
        <dbReference type="EMBL" id="XDP44066.1"/>
    </source>
</evidence>
<name>A0AB39KZD8_9MICC</name>
<proteinExistence type="predicted"/>
<feature type="transmembrane region" description="Helical" evidence="6">
    <location>
        <begin position="124"/>
        <end position="143"/>
    </location>
</feature>
<evidence type="ECO:0000256" key="3">
    <source>
        <dbReference type="ARBA" id="ARBA00022692"/>
    </source>
</evidence>
<feature type="transmembrane region" description="Helical" evidence="6">
    <location>
        <begin position="12"/>
        <end position="32"/>
    </location>
</feature>
<keyword evidence="4 6" id="KW-1133">Transmembrane helix</keyword>
<protein>
    <submittedName>
        <fullName evidence="7">Cytochrome c oxidase assembly protein</fullName>
    </submittedName>
</protein>
<accession>A0AB39KZD8</accession>
<comment type="subcellular location">
    <subcellularLocation>
        <location evidence="1">Cell membrane</location>
        <topology evidence="1">Multi-pass membrane protein</topology>
    </subcellularLocation>
</comment>
<feature type="transmembrane region" description="Helical" evidence="6">
    <location>
        <begin position="81"/>
        <end position="103"/>
    </location>
</feature>
<evidence type="ECO:0000256" key="1">
    <source>
        <dbReference type="ARBA" id="ARBA00004651"/>
    </source>
</evidence>
<evidence type="ECO:0000256" key="2">
    <source>
        <dbReference type="ARBA" id="ARBA00022475"/>
    </source>
</evidence>
<feature type="transmembrane region" description="Helical" evidence="6">
    <location>
        <begin position="243"/>
        <end position="263"/>
    </location>
</feature>